<organism evidence="1 2">
    <name type="scientific">Methylobacterium haplocladii</name>
    <dbReference type="NCBI Taxonomy" id="1176176"/>
    <lineage>
        <taxon>Bacteria</taxon>
        <taxon>Pseudomonadati</taxon>
        <taxon>Pseudomonadota</taxon>
        <taxon>Alphaproteobacteria</taxon>
        <taxon>Hyphomicrobiales</taxon>
        <taxon>Methylobacteriaceae</taxon>
        <taxon>Methylobacterium</taxon>
    </lineage>
</organism>
<dbReference type="PROSITE" id="PS51318">
    <property type="entry name" value="TAT"/>
    <property type="match status" value="1"/>
</dbReference>
<evidence type="ECO:0000313" key="1">
    <source>
        <dbReference type="EMBL" id="GEO98028.1"/>
    </source>
</evidence>
<dbReference type="Proteomes" id="UP000321258">
    <property type="component" value="Unassembled WGS sequence"/>
</dbReference>
<gene>
    <name evidence="1" type="ORF">MHA02_04160</name>
</gene>
<reference evidence="1 2" key="1">
    <citation type="submission" date="2019-07" db="EMBL/GenBank/DDBJ databases">
        <title>Whole genome shotgun sequence of Methylobacterium haplocladii NBRC 107714.</title>
        <authorList>
            <person name="Hosoyama A."/>
            <person name="Uohara A."/>
            <person name="Ohji S."/>
            <person name="Ichikawa N."/>
        </authorList>
    </citation>
    <scope>NUCLEOTIDE SEQUENCE [LARGE SCALE GENOMIC DNA]</scope>
    <source>
        <strain evidence="1 2">NBRC 107714</strain>
    </source>
</reference>
<protein>
    <recommendedName>
        <fullName evidence="3">DUF1444 family protein</fullName>
    </recommendedName>
</protein>
<evidence type="ECO:0008006" key="3">
    <source>
        <dbReference type="Google" id="ProtNLM"/>
    </source>
</evidence>
<sequence>MPACPPLSRRRFVAGGLLLAGTGSVILSRAGYADALSDGRFRSEVADVLRAIEPTATVLPDPDPGQIRVGRLTIALTNLYPRVARLSGTERRQAIESYLTAFLRPAPGAPSGHTQTFDTAKSRLRVQLVPHEVLRQTPSLVHRAFSETLIVTYVLDEPNRYQYVTRDMLAGWGVDAASLEAPALANLDAASKKANFQLAIADDIPVLVMVATVDNYDAARLMLPGYLAQIAEALKTDSLTLAIPTRDLMLAWPADSKARRDMAEEVRKQMRTGAYARTDELFRFEKGAVRPLTVAERADHGR</sequence>
<dbReference type="OrthoDB" id="255990at2"/>
<proteinExistence type="predicted"/>
<accession>A0A512IK61</accession>
<comment type="caution">
    <text evidence="1">The sequence shown here is derived from an EMBL/GenBank/DDBJ whole genome shotgun (WGS) entry which is preliminary data.</text>
</comment>
<dbReference type="RefSeq" id="WP_147076328.1">
    <property type="nucleotide sequence ID" value="NZ_BSPJ01000104.1"/>
</dbReference>
<name>A0A512IK61_9HYPH</name>
<keyword evidence="2" id="KW-1185">Reference proteome</keyword>
<dbReference type="InterPro" id="IPR006311">
    <property type="entry name" value="TAT_signal"/>
</dbReference>
<dbReference type="InterPro" id="IPR010838">
    <property type="entry name" value="DUF1444"/>
</dbReference>
<dbReference type="Pfam" id="PF07285">
    <property type="entry name" value="DUF1444"/>
    <property type="match status" value="1"/>
</dbReference>
<dbReference type="AlphaFoldDB" id="A0A512IK61"/>
<evidence type="ECO:0000313" key="2">
    <source>
        <dbReference type="Proteomes" id="UP000321258"/>
    </source>
</evidence>
<dbReference type="EMBL" id="BJZT01000005">
    <property type="protein sequence ID" value="GEO98028.1"/>
    <property type="molecule type" value="Genomic_DNA"/>
</dbReference>